<evidence type="ECO:0000313" key="4">
    <source>
        <dbReference type="Proteomes" id="UP000813824"/>
    </source>
</evidence>
<protein>
    <recommendedName>
        <fullName evidence="2">CRIB domain-containing protein</fullName>
    </recommendedName>
</protein>
<comment type="caution">
    <text evidence="3">The sequence shown here is derived from an EMBL/GenBank/DDBJ whole genome shotgun (WGS) entry which is preliminary data.</text>
</comment>
<dbReference type="EMBL" id="JAEVFJ010000045">
    <property type="protein sequence ID" value="KAH8084858.1"/>
    <property type="molecule type" value="Genomic_DNA"/>
</dbReference>
<feature type="compositionally biased region" description="Polar residues" evidence="1">
    <location>
        <begin position="43"/>
        <end position="61"/>
    </location>
</feature>
<feature type="compositionally biased region" description="Low complexity" evidence="1">
    <location>
        <begin position="66"/>
        <end position="94"/>
    </location>
</feature>
<feature type="compositionally biased region" description="Polar residues" evidence="1">
    <location>
        <begin position="1"/>
        <end position="27"/>
    </location>
</feature>
<evidence type="ECO:0000256" key="1">
    <source>
        <dbReference type="SAM" id="MobiDB-lite"/>
    </source>
</evidence>
<name>A0A8K0XKU4_9AGAR</name>
<dbReference type="InterPro" id="IPR000095">
    <property type="entry name" value="CRIB_dom"/>
</dbReference>
<keyword evidence="4" id="KW-1185">Reference proteome</keyword>
<dbReference type="Proteomes" id="UP000813824">
    <property type="component" value="Unassembled WGS sequence"/>
</dbReference>
<feature type="domain" description="CRIB" evidence="2">
    <location>
        <begin position="146"/>
        <end position="159"/>
    </location>
</feature>
<sequence>MATSPSGRQTSRFSSLNVFKIAGSSSKAPPPPPKDPYYLPNHSLVSLSTTVAPQETQSQPITPIYSRYAASARSPSPSPSYSTSHHAPSTSTLLSPPPATNGALSPDSAGSKRGFRLPSFTRRPKTPKSAKSEPVVPPSPAEDPSISMPWNFQHNIHVDEG</sequence>
<feature type="region of interest" description="Disordered" evidence="1">
    <location>
        <begin position="1"/>
        <end position="161"/>
    </location>
</feature>
<reference evidence="3" key="1">
    <citation type="journal article" date="2021" name="New Phytol.">
        <title>Evolutionary innovations through gain and loss of genes in the ectomycorrhizal Boletales.</title>
        <authorList>
            <person name="Wu G."/>
            <person name="Miyauchi S."/>
            <person name="Morin E."/>
            <person name="Kuo A."/>
            <person name="Drula E."/>
            <person name="Varga T."/>
            <person name="Kohler A."/>
            <person name="Feng B."/>
            <person name="Cao Y."/>
            <person name="Lipzen A."/>
            <person name="Daum C."/>
            <person name="Hundley H."/>
            <person name="Pangilinan J."/>
            <person name="Johnson J."/>
            <person name="Barry K."/>
            <person name="LaButti K."/>
            <person name="Ng V."/>
            <person name="Ahrendt S."/>
            <person name="Min B."/>
            <person name="Choi I.G."/>
            <person name="Park H."/>
            <person name="Plett J.M."/>
            <person name="Magnuson J."/>
            <person name="Spatafora J.W."/>
            <person name="Nagy L.G."/>
            <person name="Henrissat B."/>
            <person name="Grigoriev I.V."/>
            <person name="Yang Z.L."/>
            <person name="Xu J."/>
            <person name="Martin F.M."/>
        </authorList>
    </citation>
    <scope>NUCLEOTIDE SEQUENCE</scope>
    <source>
        <strain evidence="3">KKN 215</strain>
    </source>
</reference>
<gene>
    <name evidence="3" type="ORF">BXZ70DRAFT_563337</name>
</gene>
<organism evidence="3 4">
    <name type="scientific">Cristinia sonorae</name>
    <dbReference type="NCBI Taxonomy" id="1940300"/>
    <lineage>
        <taxon>Eukaryota</taxon>
        <taxon>Fungi</taxon>
        <taxon>Dikarya</taxon>
        <taxon>Basidiomycota</taxon>
        <taxon>Agaricomycotina</taxon>
        <taxon>Agaricomycetes</taxon>
        <taxon>Agaricomycetidae</taxon>
        <taxon>Agaricales</taxon>
        <taxon>Pleurotineae</taxon>
        <taxon>Stephanosporaceae</taxon>
        <taxon>Cristinia</taxon>
    </lineage>
</organism>
<evidence type="ECO:0000259" key="2">
    <source>
        <dbReference type="PROSITE" id="PS50108"/>
    </source>
</evidence>
<dbReference type="OrthoDB" id="3069852at2759"/>
<proteinExistence type="predicted"/>
<dbReference type="AlphaFoldDB" id="A0A8K0XKU4"/>
<dbReference type="PROSITE" id="PS50108">
    <property type="entry name" value="CRIB"/>
    <property type="match status" value="1"/>
</dbReference>
<evidence type="ECO:0000313" key="3">
    <source>
        <dbReference type="EMBL" id="KAH8084858.1"/>
    </source>
</evidence>
<accession>A0A8K0XKU4</accession>